<dbReference type="InterPro" id="IPR001375">
    <property type="entry name" value="Peptidase_S9_cat"/>
</dbReference>
<keyword evidence="4" id="KW-0720">Serine protease</keyword>
<dbReference type="NCBIfam" id="NF007511">
    <property type="entry name" value="PRK10115.1"/>
    <property type="match status" value="1"/>
</dbReference>
<organism evidence="7 8">
    <name type="scientific">Kluyvera ascorbata</name>
    <dbReference type="NCBI Taxonomy" id="51288"/>
    <lineage>
        <taxon>Bacteria</taxon>
        <taxon>Pseudomonadati</taxon>
        <taxon>Pseudomonadota</taxon>
        <taxon>Gammaproteobacteria</taxon>
        <taxon>Enterobacterales</taxon>
        <taxon>Enterobacteriaceae</taxon>
        <taxon>Kluyvera</taxon>
    </lineage>
</organism>
<dbReference type="PRINTS" id="PR00862">
    <property type="entry name" value="PROLIGOPTASE"/>
</dbReference>
<evidence type="ECO:0000256" key="1">
    <source>
        <dbReference type="ARBA" id="ARBA00005228"/>
    </source>
</evidence>
<dbReference type="InterPro" id="IPR029058">
    <property type="entry name" value="AB_hydrolase_fold"/>
</dbReference>
<evidence type="ECO:0000259" key="5">
    <source>
        <dbReference type="Pfam" id="PF00326"/>
    </source>
</evidence>
<evidence type="ECO:0000256" key="2">
    <source>
        <dbReference type="ARBA" id="ARBA00022670"/>
    </source>
</evidence>
<keyword evidence="2" id="KW-0645">Protease</keyword>
<dbReference type="AlphaFoldDB" id="A0A3N2RWV8"/>
<feature type="domain" description="Peptidase S9A N-terminal" evidence="6">
    <location>
        <begin position="3"/>
        <end position="401"/>
    </location>
</feature>
<evidence type="ECO:0000313" key="7">
    <source>
        <dbReference type="EMBL" id="ROU11976.1"/>
    </source>
</evidence>
<dbReference type="Pfam" id="PF00326">
    <property type="entry name" value="Peptidase_S9"/>
    <property type="match status" value="1"/>
</dbReference>
<dbReference type="PANTHER" id="PTHR11757:SF19">
    <property type="entry name" value="PROLYL ENDOPEPTIDASE-LIKE"/>
    <property type="match status" value="1"/>
</dbReference>
<gene>
    <name evidence="7" type="ORF">EB837_17350</name>
</gene>
<dbReference type="InterPro" id="IPR051543">
    <property type="entry name" value="Serine_Peptidase_S9A"/>
</dbReference>
<dbReference type="InterPro" id="IPR023302">
    <property type="entry name" value="Pept_S9A_N"/>
</dbReference>
<evidence type="ECO:0000313" key="8">
    <source>
        <dbReference type="Proteomes" id="UP000268051"/>
    </source>
</evidence>
<dbReference type="OrthoDB" id="9801421at2"/>
<reference evidence="7 8" key="1">
    <citation type="submission" date="2018-10" db="EMBL/GenBank/DDBJ databases">
        <title>Horizontal transference of carbapenem resistance between Klebsiella pneumoniae and Kluyvera ascorbata during abdominal infection: a case report.</title>
        <authorList>
            <person name="Raro O.H.F."/>
            <person name="Lima-Morales D."/>
            <person name="Barth A.L."/>
            <person name="Paim T.G.S."/>
            <person name="Mott M.P."/>
            <person name="Riche C.V.W."/>
            <person name="Teixeira U.F."/>
            <person name="Waechter F."/>
            <person name="Dias C.A.G."/>
        </authorList>
    </citation>
    <scope>NUCLEOTIDE SEQUENCE [LARGE SCALE GENOMIC DNA]</scope>
    <source>
        <strain evidence="7 8">OT2</strain>
    </source>
</reference>
<protein>
    <submittedName>
        <fullName evidence="7">Oligopeptidase B</fullName>
        <ecNumber evidence="7">3.4.21.83</ecNumber>
    </submittedName>
</protein>
<proteinExistence type="inferred from homology"/>
<dbReference type="PANTHER" id="PTHR11757">
    <property type="entry name" value="PROTEASE FAMILY S9A OLIGOPEPTIDASE"/>
    <property type="match status" value="1"/>
</dbReference>
<dbReference type="Gene3D" id="3.40.50.1820">
    <property type="entry name" value="alpha/beta hydrolase"/>
    <property type="match status" value="1"/>
</dbReference>
<dbReference type="InterPro" id="IPR002470">
    <property type="entry name" value="Peptidase_S9A"/>
</dbReference>
<dbReference type="Gene3D" id="2.130.10.120">
    <property type="entry name" value="Prolyl oligopeptidase, N-terminal domain"/>
    <property type="match status" value="1"/>
</dbReference>
<dbReference type="Pfam" id="PF02897">
    <property type="entry name" value="Peptidase_S9_N"/>
    <property type="match status" value="1"/>
</dbReference>
<sequence>MPPKAKRIPHTMTLHGDTRVDNYYWLRDDTRTKPAVLDYLQQENAYGREVMSSQRSLQDRVLKEIVDRIPPREVSAPYIKNGYRYRQVFEPGREYAIYQRQALDSDEWTLLIDENKRAAHSEFYTLGGLNVAPDNNLLAVTEDFLSRRQYSLRIRHLENETWLPEVIDDVSPGVVWSNDSRVLYYVRQHPTTLLPWQVWRHQVGASTEQDELIYEEQDETFYISLHKTSSRQYVVIVLSSTTTSEMLLLDADQANAQPRVFAPRRKDHEYSLDHYQNQFYLRSNRDGKNFGLYRSESWEEAEWQTLIAPREAVMLEDFTLFRDWLVVEERQRGLTSLRQIHRHSQQETAIAFDDPAYVTWIAYNPEPETACLRYGYSSMTTPDTLFELNMDSGERRVLKQQEVKGFDASRYRSERLWITARDGVEVPVSLVYRHEHFRRGKNPLLVYGYGSYGASMDADFSSSRLSLLDRGFVFAIAHIRGGGELGQLWYEEGKFLKKKNTFNDYLDATEALLAKGYGDPSLCYGMGGSAGGMLMGTVVNERPDLFHGVVAQVPFVDVVTTMLDESIPLTTGEFEEWGNPQDETYYRYMKSYSPYDNVRAQTYPHLLVTSGLHDSQVQYWEPAKWVAKLRELKVDDNLLLLCTEMDSGHGGKSGRYKSYEGVALEFAFLIALAQGTLPGQTER</sequence>
<evidence type="ECO:0000256" key="4">
    <source>
        <dbReference type="ARBA" id="ARBA00022825"/>
    </source>
</evidence>
<dbReference type="SUPFAM" id="SSF53474">
    <property type="entry name" value="alpha/beta-Hydrolases"/>
    <property type="match status" value="1"/>
</dbReference>
<dbReference type="Proteomes" id="UP000268051">
    <property type="component" value="Unassembled WGS sequence"/>
</dbReference>
<dbReference type="EC" id="3.4.21.83" evidence="7"/>
<evidence type="ECO:0000256" key="3">
    <source>
        <dbReference type="ARBA" id="ARBA00022801"/>
    </source>
</evidence>
<comment type="caution">
    <text evidence="7">The sequence shown here is derived from an EMBL/GenBank/DDBJ whole genome shotgun (WGS) entry which is preliminary data.</text>
</comment>
<accession>A0A3N2RWV8</accession>
<dbReference type="GO" id="GO:0004252">
    <property type="term" value="F:serine-type endopeptidase activity"/>
    <property type="evidence" value="ECO:0007669"/>
    <property type="project" value="UniProtKB-EC"/>
</dbReference>
<keyword evidence="3 7" id="KW-0378">Hydrolase</keyword>
<feature type="domain" description="Peptidase S9 prolyl oligopeptidase catalytic" evidence="5">
    <location>
        <begin position="460"/>
        <end position="672"/>
    </location>
</feature>
<name>A0A3N2RWV8_9ENTR</name>
<dbReference type="RefSeq" id="WP_123652038.1">
    <property type="nucleotide sequence ID" value="NZ_RHFN01000020.1"/>
</dbReference>
<comment type="similarity">
    <text evidence="1">Belongs to the peptidase S9A family.</text>
</comment>
<dbReference type="FunFam" id="3.40.50.1820:FF:000005">
    <property type="entry name" value="Prolyl endopeptidase"/>
    <property type="match status" value="1"/>
</dbReference>
<dbReference type="InterPro" id="IPR002471">
    <property type="entry name" value="Pept_S9_AS"/>
</dbReference>
<dbReference type="PROSITE" id="PS00708">
    <property type="entry name" value="PRO_ENDOPEP_SER"/>
    <property type="match status" value="1"/>
</dbReference>
<dbReference type="SUPFAM" id="SSF50993">
    <property type="entry name" value="Peptidase/esterase 'gauge' domain"/>
    <property type="match status" value="1"/>
</dbReference>
<dbReference type="EMBL" id="RHFN01000020">
    <property type="protein sequence ID" value="ROU11976.1"/>
    <property type="molecule type" value="Genomic_DNA"/>
</dbReference>
<evidence type="ECO:0000259" key="6">
    <source>
        <dbReference type="Pfam" id="PF02897"/>
    </source>
</evidence>
<dbReference type="GO" id="GO:0006508">
    <property type="term" value="P:proteolysis"/>
    <property type="evidence" value="ECO:0007669"/>
    <property type="project" value="UniProtKB-KW"/>
</dbReference>